<feature type="compositionally biased region" description="Basic and acidic residues" evidence="7">
    <location>
        <begin position="101"/>
        <end position="120"/>
    </location>
</feature>
<evidence type="ECO:0000313" key="9">
    <source>
        <dbReference type="EMBL" id="KAG5561789.1"/>
    </source>
</evidence>
<feature type="transmembrane region" description="Helical" evidence="8">
    <location>
        <begin position="516"/>
        <end position="535"/>
    </location>
</feature>
<dbReference type="PANTHER" id="PTHR21212">
    <property type="entry name" value="BERNARDINELLI-SEIP CONGENITAL LIPODYSTROPHY 2 HOMOLOG BSCL2 PROTEIN"/>
    <property type="match status" value="1"/>
</dbReference>
<name>A0AAV6LCF9_9ERIC</name>
<comment type="caution">
    <text evidence="9">The sequence shown here is derived from an EMBL/GenBank/DDBJ whole genome shotgun (WGS) entry which is preliminary data.</text>
</comment>
<dbReference type="EMBL" id="JACTNZ010000002">
    <property type="protein sequence ID" value="KAG5561789.1"/>
    <property type="molecule type" value="Genomic_DNA"/>
</dbReference>
<dbReference type="CDD" id="cd23995">
    <property type="entry name" value="Seipin_BSCL2_like"/>
    <property type="match status" value="1"/>
</dbReference>
<feature type="transmembrane region" description="Helical" evidence="8">
    <location>
        <begin position="271"/>
        <end position="296"/>
    </location>
</feature>
<gene>
    <name evidence="9" type="ORF">RHGRI_004735</name>
</gene>
<comment type="subcellular location">
    <subcellularLocation>
        <location evidence="1">Endoplasmic reticulum membrane</location>
        <topology evidence="1">Multi-pass membrane protein</topology>
    </subcellularLocation>
</comment>
<evidence type="ECO:0000256" key="2">
    <source>
        <dbReference type="ARBA" id="ARBA00022692"/>
    </source>
</evidence>
<dbReference type="Proteomes" id="UP000823749">
    <property type="component" value="Chromosome 2"/>
</dbReference>
<feature type="region of interest" description="Disordered" evidence="7">
    <location>
        <begin position="33"/>
        <end position="172"/>
    </location>
</feature>
<evidence type="ECO:0000256" key="8">
    <source>
        <dbReference type="SAM" id="Phobius"/>
    </source>
</evidence>
<keyword evidence="4 8" id="KW-1133">Transmembrane helix</keyword>
<evidence type="ECO:0000256" key="6">
    <source>
        <dbReference type="ARBA" id="ARBA00023136"/>
    </source>
</evidence>
<dbReference type="GO" id="GO:0006629">
    <property type="term" value="P:lipid metabolic process"/>
    <property type="evidence" value="ECO:0007669"/>
    <property type="project" value="UniProtKB-KW"/>
</dbReference>
<evidence type="ECO:0000256" key="3">
    <source>
        <dbReference type="ARBA" id="ARBA00022824"/>
    </source>
</evidence>
<feature type="transmembrane region" description="Helical" evidence="8">
    <location>
        <begin position="230"/>
        <end position="251"/>
    </location>
</feature>
<feature type="compositionally biased region" description="Basic and acidic residues" evidence="7">
    <location>
        <begin position="127"/>
        <end position="148"/>
    </location>
</feature>
<evidence type="ECO:0000256" key="5">
    <source>
        <dbReference type="ARBA" id="ARBA00023098"/>
    </source>
</evidence>
<dbReference type="Pfam" id="PF06775">
    <property type="entry name" value="Seipin"/>
    <property type="match status" value="2"/>
</dbReference>
<sequence length="564" mass="64099">MEHSQSTATTTNDDNDRFFDALDDFPFYDCVDTIEPNSAPTSHPEAVAAASLERKPSPEILLPSGLQRRRSWSQNVRNDAAGNDSKNSNPNSTVSRGSTSRVERKYRVSRSLKENERASERPYSIRSVDEKTKERPDSSRSVNEETKENSTVTTVDDDRVDEPAGVESPSGGANERSFTFLFVLAGLLIKAIAFQTSLLVNFVTFPIWLLYCGYTFVIDPFRAVRRTREYVMARVLRMWGIIGDTVTPFVYEWLKEHKSVWRMAMRFGWGFFWASYVCIVLITLLVSAFVVSGFIVRHLVEEPLQRKETLTLDYTKNSPVAHVRLISCPGEPRGVTNRENIGLENVGAPRVIPPKHKLQVIVALTLPESDYNRNLGIFQLTFLVPVLYKYCLNENDKFISRLQVRVDFLSASGKALASSSKPCMLRFKSEPVRLLLTFLKVVPLLTGYSSETQTVNVKFRGFTEGDNPTACLRVMIEQRAEFRPGAGAPQIYDASLTLESELPLPKRIIWYWKKTVFIWIGMSTLTMELLFMLLFCRPIIMPRIRPRDGSANRSTLQNHHPAQR</sequence>
<evidence type="ECO:0000256" key="4">
    <source>
        <dbReference type="ARBA" id="ARBA00022989"/>
    </source>
</evidence>
<evidence type="ECO:0000256" key="7">
    <source>
        <dbReference type="SAM" id="MobiDB-lite"/>
    </source>
</evidence>
<dbReference type="GO" id="GO:0005789">
    <property type="term" value="C:endoplasmic reticulum membrane"/>
    <property type="evidence" value="ECO:0007669"/>
    <property type="project" value="UniProtKB-SubCell"/>
</dbReference>
<keyword evidence="10" id="KW-1185">Reference proteome</keyword>
<evidence type="ECO:0000256" key="1">
    <source>
        <dbReference type="ARBA" id="ARBA00004477"/>
    </source>
</evidence>
<reference evidence="9" key="1">
    <citation type="submission" date="2020-08" db="EMBL/GenBank/DDBJ databases">
        <title>Plant Genome Project.</title>
        <authorList>
            <person name="Zhang R.-G."/>
        </authorList>
    </citation>
    <scope>NUCLEOTIDE SEQUENCE</scope>
    <source>
        <strain evidence="9">WSP0</strain>
        <tissue evidence="9">Leaf</tissue>
    </source>
</reference>
<keyword evidence="3" id="KW-0256">Endoplasmic reticulum</keyword>
<dbReference type="GO" id="GO:0140042">
    <property type="term" value="P:lipid droplet formation"/>
    <property type="evidence" value="ECO:0007669"/>
    <property type="project" value="UniProtKB-ARBA"/>
</dbReference>
<feature type="transmembrane region" description="Helical" evidence="8">
    <location>
        <begin position="199"/>
        <end position="218"/>
    </location>
</feature>
<keyword evidence="2 8" id="KW-0812">Transmembrane</keyword>
<keyword evidence="6 8" id="KW-0472">Membrane</keyword>
<proteinExistence type="predicted"/>
<dbReference type="AlphaFoldDB" id="A0AAV6LCF9"/>
<accession>A0AAV6LCF9</accession>
<dbReference type="PANTHER" id="PTHR21212:SF0">
    <property type="entry name" value="SEIPIN"/>
    <property type="match status" value="1"/>
</dbReference>
<keyword evidence="5" id="KW-0443">Lipid metabolism</keyword>
<evidence type="ECO:0008006" key="11">
    <source>
        <dbReference type="Google" id="ProtNLM"/>
    </source>
</evidence>
<dbReference type="InterPro" id="IPR009617">
    <property type="entry name" value="Seipin"/>
</dbReference>
<feature type="compositionally biased region" description="Polar residues" evidence="7">
    <location>
        <begin position="84"/>
        <end position="100"/>
    </location>
</feature>
<evidence type="ECO:0000313" key="10">
    <source>
        <dbReference type="Proteomes" id="UP000823749"/>
    </source>
</evidence>
<protein>
    <recommendedName>
        <fullName evidence="11">Seipin</fullName>
    </recommendedName>
</protein>
<organism evidence="9 10">
    <name type="scientific">Rhododendron griersonianum</name>
    <dbReference type="NCBI Taxonomy" id="479676"/>
    <lineage>
        <taxon>Eukaryota</taxon>
        <taxon>Viridiplantae</taxon>
        <taxon>Streptophyta</taxon>
        <taxon>Embryophyta</taxon>
        <taxon>Tracheophyta</taxon>
        <taxon>Spermatophyta</taxon>
        <taxon>Magnoliopsida</taxon>
        <taxon>eudicotyledons</taxon>
        <taxon>Gunneridae</taxon>
        <taxon>Pentapetalae</taxon>
        <taxon>asterids</taxon>
        <taxon>Ericales</taxon>
        <taxon>Ericaceae</taxon>
        <taxon>Ericoideae</taxon>
        <taxon>Rhodoreae</taxon>
        <taxon>Rhododendron</taxon>
    </lineage>
</organism>